<gene>
    <name evidence="2" type="ORF">HYALB_00012203</name>
</gene>
<comment type="caution">
    <text evidence="2">The sequence shown here is derived from an EMBL/GenBank/DDBJ whole genome shotgun (WGS) entry which is preliminary data.</text>
</comment>
<evidence type="ECO:0000256" key="1">
    <source>
        <dbReference type="SAM" id="SignalP"/>
    </source>
</evidence>
<reference evidence="2" key="1">
    <citation type="submission" date="2021-07" db="EMBL/GenBank/DDBJ databases">
        <authorList>
            <person name="Durling M."/>
        </authorList>
    </citation>
    <scope>NUCLEOTIDE SEQUENCE</scope>
</reference>
<dbReference type="PANTHER" id="PTHR38123">
    <property type="entry name" value="CELL WALL SERINE-THREONINE-RICH GALACTOMANNOPROTEIN MP1 (AFU_ORTHOLOGUE AFUA_4G03240)"/>
    <property type="match status" value="1"/>
</dbReference>
<dbReference type="Pfam" id="PF12296">
    <property type="entry name" value="HsbA"/>
    <property type="match status" value="1"/>
</dbReference>
<proteinExistence type="predicted"/>
<keyword evidence="1" id="KW-0732">Signal</keyword>
<organism evidence="2 3">
    <name type="scientific">Hymenoscyphus albidus</name>
    <dbReference type="NCBI Taxonomy" id="595503"/>
    <lineage>
        <taxon>Eukaryota</taxon>
        <taxon>Fungi</taxon>
        <taxon>Dikarya</taxon>
        <taxon>Ascomycota</taxon>
        <taxon>Pezizomycotina</taxon>
        <taxon>Leotiomycetes</taxon>
        <taxon>Helotiales</taxon>
        <taxon>Helotiaceae</taxon>
        <taxon>Hymenoscyphus</taxon>
    </lineage>
</organism>
<feature type="chain" id="PRO_5040434768" evidence="1">
    <location>
        <begin position="17"/>
        <end position="177"/>
    </location>
</feature>
<accession>A0A9N9LI88</accession>
<dbReference type="PANTHER" id="PTHR38123:SF1">
    <property type="entry name" value="HYDROPHOBIC SURFACE BINDING PROTEIN"/>
    <property type="match status" value="1"/>
</dbReference>
<name>A0A9N9LI88_9HELO</name>
<protein>
    <submittedName>
        <fullName evidence="2">Uncharacterized protein</fullName>
    </submittedName>
</protein>
<dbReference type="Gene3D" id="1.20.1280.140">
    <property type="match status" value="1"/>
</dbReference>
<dbReference type="Proteomes" id="UP000701801">
    <property type="component" value="Unassembled WGS sequence"/>
</dbReference>
<evidence type="ECO:0000313" key="2">
    <source>
        <dbReference type="EMBL" id="CAG8975965.1"/>
    </source>
</evidence>
<dbReference type="EMBL" id="CAJVRM010000157">
    <property type="protein sequence ID" value="CAG8975965.1"/>
    <property type="molecule type" value="Genomic_DNA"/>
</dbReference>
<dbReference type="AlphaFoldDB" id="A0A9N9LI88"/>
<dbReference type="OrthoDB" id="10326346at2759"/>
<sequence length="177" mass="19123">MVAIKNLLLLVSTVTAAAISKREIYAYFNDLDSINTKCVDFVPIVYGYYGTLAQTIAVKNAQDAINAGVLQAATETTKTTGPITDEQTNTLFTKLDTLHPNVVAVMKSIQDKKPEFDKAGTSTAVVVLITTVFESFHVLQANTLPLVSEKYKTAAQAKGDVINEAIADTLRFYGKGV</sequence>
<dbReference type="GO" id="GO:0005576">
    <property type="term" value="C:extracellular region"/>
    <property type="evidence" value="ECO:0007669"/>
    <property type="project" value="TreeGrafter"/>
</dbReference>
<dbReference type="InterPro" id="IPR021054">
    <property type="entry name" value="Cell_wall_mannoprotein_1"/>
</dbReference>
<keyword evidence="3" id="KW-1185">Reference proteome</keyword>
<evidence type="ECO:0000313" key="3">
    <source>
        <dbReference type="Proteomes" id="UP000701801"/>
    </source>
</evidence>
<feature type="signal peptide" evidence="1">
    <location>
        <begin position="1"/>
        <end position="16"/>
    </location>
</feature>